<keyword evidence="1" id="KW-1015">Disulfide bond</keyword>
<evidence type="ECO:0000313" key="3">
    <source>
        <dbReference type="EMBL" id="GIL48475.1"/>
    </source>
</evidence>
<keyword evidence="4" id="KW-1185">Reference proteome</keyword>
<gene>
    <name evidence="3" type="ORF">Vafri_4990</name>
</gene>
<dbReference type="SUPFAM" id="SSF52833">
    <property type="entry name" value="Thioredoxin-like"/>
    <property type="match status" value="1"/>
</dbReference>
<dbReference type="PRINTS" id="PR00421">
    <property type="entry name" value="THIOREDOXIN"/>
</dbReference>
<comment type="caution">
    <text evidence="3">The sequence shown here is derived from an EMBL/GenBank/DDBJ whole genome shotgun (WGS) entry which is preliminary data.</text>
</comment>
<name>A0A8J4AV21_9CHLO</name>
<dbReference type="InterPro" id="IPR036249">
    <property type="entry name" value="Thioredoxin-like_sf"/>
</dbReference>
<dbReference type="AlphaFoldDB" id="A0A8J4AV21"/>
<dbReference type="EMBL" id="BNCO01000005">
    <property type="protein sequence ID" value="GIL48475.1"/>
    <property type="molecule type" value="Genomic_DNA"/>
</dbReference>
<feature type="domain" description="Thioredoxin" evidence="2">
    <location>
        <begin position="1"/>
        <end position="113"/>
    </location>
</feature>
<dbReference type="InterPro" id="IPR017937">
    <property type="entry name" value="Thioredoxin_CS"/>
</dbReference>
<evidence type="ECO:0000256" key="1">
    <source>
        <dbReference type="ARBA" id="ARBA00023157"/>
    </source>
</evidence>
<dbReference type="Pfam" id="PF00085">
    <property type="entry name" value="Thioredoxin"/>
    <property type="match status" value="1"/>
</dbReference>
<organism evidence="3 4">
    <name type="scientific">Volvox africanus</name>
    <dbReference type="NCBI Taxonomy" id="51714"/>
    <lineage>
        <taxon>Eukaryota</taxon>
        <taxon>Viridiplantae</taxon>
        <taxon>Chlorophyta</taxon>
        <taxon>core chlorophytes</taxon>
        <taxon>Chlorophyceae</taxon>
        <taxon>CS clade</taxon>
        <taxon>Chlamydomonadales</taxon>
        <taxon>Volvocaceae</taxon>
        <taxon>Volvox</taxon>
    </lineage>
</organism>
<dbReference type="Proteomes" id="UP000747399">
    <property type="component" value="Unassembled WGS sequence"/>
</dbReference>
<dbReference type="InterPro" id="IPR013766">
    <property type="entry name" value="Thioredoxin_domain"/>
</dbReference>
<proteinExistence type="predicted"/>
<evidence type="ECO:0000313" key="4">
    <source>
        <dbReference type="Proteomes" id="UP000747399"/>
    </source>
</evidence>
<dbReference type="CDD" id="cd02947">
    <property type="entry name" value="TRX_family"/>
    <property type="match status" value="1"/>
</dbReference>
<dbReference type="PANTHER" id="PTHR46115">
    <property type="entry name" value="THIOREDOXIN-LIKE PROTEIN 1"/>
    <property type="match status" value="1"/>
</dbReference>
<evidence type="ECO:0000259" key="2">
    <source>
        <dbReference type="PROSITE" id="PS51352"/>
    </source>
</evidence>
<reference evidence="3" key="1">
    <citation type="journal article" date="2021" name="Proc. Natl. Acad. Sci. U.S.A.">
        <title>Three genomes in the algal genus Volvox reveal the fate of a haploid sex-determining region after a transition to homothallism.</title>
        <authorList>
            <person name="Yamamoto K."/>
            <person name="Hamaji T."/>
            <person name="Kawai-Toyooka H."/>
            <person name="Matsuzaki R."/>
            <person name="Takahashi F."/>
            <person name="Nishimura Y."/>
            <person name="Kawachi M."/>
            <person name="Noguchi H."/>
            <person name="Minakuchi Y."/>
            <person name="Umen J.G."/>
            <person name="Toyoda A."/>
            <person name="Nozaki H."/>
        </authorList>
    </citation>
    <scope>NUCLEOTIDE SEQUENCE</scope>
    <source>
        <strain evidence="3">NIES-3780</strain>
    </source>
</reference>
<sequence>MAHGTPANLVYVTAKADWESRLATAKAENKVTIVDFFAQWCGPCKVIATVYETLAKEHPNIYFLKVDVDSPEMTAITEACGITAMPTFQVFVGGVKVDDLVGASQDKLKALVAKYASAAPAQ</sequence>
<dbReference type="PROSITE" id="PS51352">
    <property type="entry name" value="THIOREDOXIN_2"/>
    <property type="match status" value="1"/>
</dbReference>
<dbReference type="Gene3D" id="3.40.30.10">
    <property type="entry name" value="Glutaredoxin"/>
    <property type="match status" value="1"/>
</dbReference>
<accession>A0A8J4AV21</accession>
<dbReference type="PROSITE" id="PS00194">
    <property type="entry name" value="THIOREDOXIN_1"/>
    <property type="match status" value="1"/>
</dbReference>
<protein>
    <recommendedName>
        <fullName evidence="2">Thioredoxin domain-containing protein</fullName>
    </recommendedName>
</protein>